<dbReference type="PROSITE" id="PS50005">
    <property type="entry name" value="TPR"/>
    <property type="match status" value="1"/>
</dbReference>
<accession>A0A820D3H2</accession>
<feature type="repeat" description="TPR" evidence="1">
    <location>
        <begin position="2"/>
        <end position="35"/>
    </location>
</feature>
<dbReference type="EMBL" id="CAJOAZ010010918">
    <property type="protein sequence ID" value="CAF4228609.1"/>
    <property type="molecule type" value="Genomic_DNA"/>
</dbReference>
<gene>
    <name evidence="2" type="ORF">OXD698_LOCUS42269</name>
</gene>
<sequence length="43" mass="5128">MSELYYLKAVAYSKLDRHDEAQKLFSRSTQLSDTSSTRTWINW</sequence>
<dbReference type="InterPro" id="IPR019734">
    <property type="entry name" value="TPR_rpt"/>
</dbReference>
<comment type="caution">
    <text evidence="2">The sequence shown here is derived from an EMBL/GenBank/DDBJ whole genome shotgun (WGS) entry which is preliminary data.</text>
</comment>
<organism evidence="2 3">
    <name type="scientific">Adineta steineri</name>
    <dbReference type="NCBI Taxonomy" id="433720"/>
    <lineage>
        <taxon>Eukaryota</taxon>
        <taxon>Metazoa</taxon>
        <taxon>Spiralia</taxon>
        <taxon>Gnathifera</taxon>
        <taxon>Rotifera</taxon>
        <taxon>Eurotatoria</taxon>
        <taxon>Bdelloidea</taxon>
        <taxon>Adinetida</taxon>
        <taxon>Adinetidae</taxon>
        <taxon>Adineta</taxon>
    </lineage>
</organism>
<dbReference type="Proteomes" id="UP000663844">
    <property type="component" value="Unassembled WGS sequence"/>
</dbReference>
<dbReference type="AlphaFoldDB" id="A0A820D3H2"/>
<dbReference type="SUPFAM" id="SSF48452">
    <property type="entry name" value="TPR-like"/>
    <property type="match status" value="1"/>
</dbReference>
<dbReference type="InterPro" id="IPR011990">
    <property type="entry name" value="TPR-like_helical_dom_sf"/>
</dbReference>
<evidence type="ECO:0000313" key="3">
    <source>
        <dbReference type="Proteomes" id="UP000663844"/>
    </source>
</evidence>
<name>A0A820D3H2_9BILA</name>
<feature type="non-terminal residue" evidence="2">
    <location>
        <position position="43"/>
    </location>
</feature>
<evidence type="ECO:0000313" key="2">
    <source>
        <dbReference type="EMBL" id="CAF4228609.1"/>
    </source>
</evidence>
<protein>
    <submittedName>
        <fullName evidence="2">Uncharacterized protein</fullName>
    </submittedName>
</protein>
<keyword evidence="1" id="KW-0802">TPR repeat</keyword>
<evidence type="ECO:0000256" key="1">
    <source>
        <dbReference type="PROSITE-ProRule" id="PRU00339"/>
    </source>
</evidence>
<proteinExistence type="predicted"/>
<reference evidence="2" key="1">
    <citation type="submission" date="2021-02" db="EMBL/GenBank/DDBJ databases">
        <authorList>
            <person name="Nowell W R."/>
        </authorList>
    </citation>
    <scope>NUCLEOTIDE SEQUENCE</scope>
</reference>